<sequence>MGMKCDRCSSSKKEQLWKEERMTSIGGGGEYIELTVSRCSTISRKKIERKLNVGSVACEEPSGEGPGLLECAVESGVKTTQNRVSICPDSFYTKNRASVYPDQGTNAWQPLSYISFGENTVGSAATCPERRKSSGGSFG</sequence>
<keyword evidence="2" id="KW-1185">Reference proteome</keyword>
<organism evidence="1 2">
    <name type="scientific">Stephania cephalantha</name>
    <dbReference type="NCBI Taxonomy" id="152367"/>
    <lineage>
        <taxon>Eukaryota</taxon>
        <taxon>Viridiplantae</taxon>
        <taxon>Streptophyta</taxon>
        <taxon>Embryophyta</taxon>
        <taxon>Tracheophyta</taxon>
        <taxon>Spermatophyta</taxon>
        <taxon>Magnoliopsida</taxon>
        <taxon>Ranunculales</taxon>
        <taxon>Menispermaceae</taxon>
        <taxon>Menispermoideae</taxon>
        <taxon>Cissampelideae</taxon>
        <taxon>Stephania</taxon>
    </lineage>
</organism>
<comment type="caution">
    <text evidence="1">The sequence shown here is derived from an EMBL/GenBank/DDBJ whole genome shotgun (WGS) entry which is preliminary data.</text>
</comment>
<gene>
    <name evidence="1" type="ORF">Scep_008018</name>
</gene>
<dbReference type="AlphaFoldDB" id="A0AAP0PQK7"/>
<proteinExistence type="predicted"/>
<dbReference type="EMBL" id="JBBNAG010000003">
    <property type="protein sequence ID" value="KAK9149261.1"/>
    <property type="molecule type" value="Genomic_DNA"/>
</dbReference>
<name>A0AAP0PQK7_9MAGN</name>
<evidence type="ECO:0000313" key="1">
    <source>
        <dbReference type="EMBL" id="KAK9149261.1"/>
    </source>
</evidence>
<dbReference type="Proteomes" id="UP001419268">
    <property type="component" value="Unassembled WGS sequence"/>
</dbReference>
<evidence type="ECO:0000313" key="2">
    <source>
        <dbReference type="Proteomes" id="UP001419268"/>
    </source>
</evidence>
<reference evidence="1 2" key="1">
    <citation type="submission" date="2024-01" db="EMBL/GenBank/DDBJ databases">
        <title>Genome assemblies of Stephania.</title>
        <authorList>
            <person name="Yang L."/>
        </authorList>
    </citation>
    <scope>NUCLEOTIDE SEQUENCE [LARGE SCALE GENOMIC DNA]</scope>
    <source>
        <strain evidence="1">JXDWG</strain>
        <tissue evidence="1">Leaf</tissue>
    </source>
</reference>
<protein>
    <submittedName>
        <fullName evidence="1">Uncharacterized protein</fullName>
    </submittedName>
</protein>
<accession>A0AAP0PQK7</accession>